<feature type="region of interest" description="Disordered" evidence="1">
    <location>
        <begin position="197"/>
        <end position="239"/>
    </location>
</feature>
<sequence>MSTRPGPLREWPLERFLPAGSSLPPTSLFKPNRPQKRAHSPTPTPFSPTKRRILFGEGVFLPEKTVKSPLRRRLASPARFTEILQGPGSPAKKLDFGSVRGPLSCASLFPSAESEEDGPSSSRHRLAPSPRLSSSSMQKEGVTGTETPRPAPSSIVSWSTSLLPSRDPIILPTDHSIHYPGFDVYPDADIDMLPSAILPPPPDLSKESHKENLPPRRRTKKASAVVEQGEPIAWSADPKTQELQRKYMLKSTLVQPPPLPVTPKKTPSEVLHVTATPCRYHTRSSDREPTLTASEQKRRRYIMEAEADEKAGDL</sequence>
<feature type="region of interest" description="Disordered" evidence="1">
    <location>
        <begin position="109"/>
        <end position="158"/>
    </location>
</feature>
<dbReference type="AlphaFoldDB" id="A0A9P7VXM4"/>
<dbReference type="EMBL" id="MU250528">
    <property type="protein sequence ID" value="KAG7449431.1"/>
    <property type="molecule type" value="Genomic_DNA"/>
</dbReference>
<feature type="compositionally biased region" description="Basic and acidic residues" evidence="1">
    <location>
        <begin position="204"/>
        <end position="214"/>
    </location>
</feature>
<gene>
    <name evidence="2" type="ORF">BT62DRAFT_929398</name>
</gene>
<dbReference type="RefSeq" id="XP_043042931.1">
    <property type="nucleotide sequence ID" value="XM_043185716.1"/>
</dbReference>
<feature type="region of interest" description="Disordered" evidence="1">
    <location>
        <begin position="1"/>
        <end position="52"/>
    </location>
</feature>
<dbReference type="OrthoDB" id="3211926at2759"/>
<dbReference type="Proteomes" id="UP000812287">
    <property type="component" value="Unassembled WGS sequence"/>
</dbReference>
<feature type="region of interest" description="Disordered" evidence="1">
    <location>
        <begin position="66"/>
        <end position="96"/>
    </location>
</feature>
<protein>
    <submittedName>
        <fullName evidence="2">Uncharacterized protein</fullName>
    </submittedName>
</protein>
<name>A0A9P7VXM4_9AGAR</name>
<evidence type="ECO:0000313" key="2">
    <source>
        <dbReference type="EMBL" id="KAG7449431.1"/>
    </source>
</evidence>
<proteinExistence type="predicted"/>
<keyword evidence="3" id="KW-1185">Reference proteome</keyword>
<dbReference type="GeneID" id="66108013"/>
<comment type="caution">
    <text evidence="2">The sequence shown here is derived from an EMBL/GenBank/DDBJ whole genome shotgun (WGS) entry which is preliminary data.</text>
</comment>
<reference evidence="2" key="1">
    <citation type="submission" date="2020-11" db="EMBL/GenBank/DDBJ databases">
        <title>Adaptations for nitrogen fixation in a non-lichenized fungal sporocarp promotes dispersal by wood-feeding termites.</title>
        <authorList>
            <consortium name="DOE Joint Genome Institute"/>
            <person name="Koch R.A."/>
            <person name="Yoon G."/>
            <person name="Arayal U."/>
            <person name="Lail K."/>
            <person name="Amirebrahimi M."/>
            <person name="Labutti K."/>
            <person name="Lipzen A."/>
            <person name="Riley R."/>
            <person name="Barry K."/>
            <person name="Henrissat B."/>
            <person name="Grigoriev I.V."/>
            <person name="Herr J.R."/>
            <person name="Aime M.C."/>
        </authorList>
    </citation>
    <scope>NUCLEOTIDE SEQUENCE</scope>
    <source>
        <strain evidence="2">MCA 3950</strain>
    </source>
</reference>
<evidence type="ECO:0000256" key="1">
    <source>
        <dbReference type="SAM" id="MobiDB-lite"/>
    </source>
</evidence>
<feature type="region of interest" description="Disordered" evidence="1">
    <location>
        <begin position="277"/>
        <end position="297"/>
    </location>
</feature>
<accession>A0A9P7VXM4</accession>
<organism evidence="2 3">
    <name type="scientific">Guyanagaster necrorhizus</name>
    <dbReference type="NCBI Taxonomy" id="856835"/>
    <lineage>
        <taxon>Eukaryota</taxon>
        <taxon>Fungi</taxon>
        <taxon>Dikarya</taxon>
        <taxon>Basidiomycota</taxon>
        <taxon>Agaricomycotina</taxon>
        <taxon>Agaricomycetes</taxon>
        <taxon>Agaricomycetidae</taxon>
        <taxon>Agaricales</taxon>
        <taxon>Marasmiineae</taxon>
        <taxon>Physalacriaceae</taxon>
        <taxon>Guyanagaster</taxon>
    </lineage>
</organism>
<feature type="compositionally biased region" description="Low complexity" evidence="1">
    <location>
        <begin position="127"/>
        <end position="136"/>
    </location>
</feature>
<evidence type="ECO:0000313" key="3">
    <source>
        <dbReference type="Proteomes" id="UP000812287"/>
    </source>
</evidence>